<dbReference type="InterPro" id="IPR004556">
    <property type="entry name" value="HemK-like"/>
</dbReference>
<evidence type="ECO:0000256" key="2">
    <source>
        <dbReference type="ARBA" id="ARBA00022679"/>
    </source>
</evidence>
<dbReference type="Gene3D" id="3.40.50.150">
    <property type="entry name" value="Vaccinia Virus protein VP39"/>
    <property type="match status" value="1"/>
</dbReference>
<dbReference type="NCBIfam" id="TIGR00536">
    <property type="entry name" value="hemK_fam"/>
    <property type="match status" value="1"/>
</dbReference>
<dbReference type="GO" id="GO:0005739">
    <property type="term" value="C:mitochondrion"/>
    <property type="evidence" value="ECO:0007669"/>
    <property type="project" value="TreeGrafter"/>
</dbReference>
<dbReference type="GeneID" id="27317288"/>
<dbReference type="SUPFAM" id="SSF53335">
    <property type="entry name" value="S-adenosyl-L-methionine-dependent methyltransferases"/>
    <property type="match status" value="1"/>
</dbReference>
<evidence type="ECO:0000313" key="4">
    <source>
        <dbReference type="EMBL" id="KIV98929.1"/>
    </source>
</evidence>
<sequence>MPRLSPRLLKLAWKENPLLPLLLRACRDLNSARLELKWLREHAQEMAKTKRCTPWKSLLHQFCRARSLGQPIQYILGTEFFGELELICRPNVLIPRQDTSAWVLHLVEVLNKNAAQLPANIKVLDLCTGSGCIPLLFAHAFTGLQASGSTSLKLLGIDVSSTAIELANRNKEEQLTPASECTSKHLEFSQADIMSDDRSSSSSPPSLLKVLDDRGQLQWDIILSNPPYISPEQFNRVTARSVRKFEPKLALVPESQHRRWSGAETGDVFYPRLLELARLLESKVLVMEVGDLDQAKRVASQALGDGRWYGVEIWRDEPRTPDEDEARHGCVRIRGRGNGRSVICWTEEVDTWFNTH</sequence>
<dbReference type="FunCoup" id="A0A0D1ZXX2">
    <property type="interactions" value="73"/>
</dbReference>
<dbReference type="InParanoid" id="A0A0D1ZXX2"/>
<organism evidence="4 5">
    <name type="scientific">Verruconis gallopava</name>
    <dbReference type="NCBI Taxonomy" id="253628"/>
    <lineage>
        <taxon>Eukaryota</taxon>
        <taxon>Fungi</taxon>
        <taxon>Dikarya</taxon>
        <taxon>Ascomycota</taxon>
        <taxon>Pezizomycotina</taxon>
        <taxon>Dothideomycetes</taxon>
        <taxon>Pleosporomycetidae</taxon>
        <taxon>Venturiales</taxon>
        <taxon>Sympoventuriaceae</taxon>
        <taxon>Verruconis</taxon>
    </lineage>
</organism>
<dbReference type="InterPro" id="IPR002052">
    <property type="entry name" value="DNA_methylase_N6_adenine_CS"/>
</dbReference>
<evidence type="ECO:0008006" key="6">
    <source>
        <dbReference type="Google" id="ProtNLM"/>
    </source>
</evidence>
<keyword evidence="3" id="KW-0949">S-adenosyl-L-methionine</keyword>
<evidence type="ECO:0000256" key="3">
    <source>
        <dbReference type="ARBA" id="ARBA00022691"/>
    </source>
</evidence>
<evidence type="ECO:0000256" key="1">
    <source>
        <dbReference type="ARBA" id="ARBA00022603"/>
    </source>
</evidence>
<gene>
    <name evidence="4" type="ORF">PV09_09315</name>
</gene>
<dbReference type="PROSITE" id="PS00092">
    <property type="entry name" value="N6_MTASE"/>
    <property type="match status" value="1"/>
</dbReference>
<keyword evidence="2" id="KW-0808">Transferase</keyword>
<dbReference type="EMBL" id="KN847590">
    <property type="protein sequence ID" value="KIV98929.1"/>
    <property type="molecule type" value="Genomic_DNA"/>
</dbReference>
<dbReference type="CDD" id="cd02440">
    <property type="entry name" value="AdoMet_MTases"/>
    <property type="match status" value="1"/>
</dbReference>
<keyword evidence="5" id="KW-1185">Reference proteome</keyword>
<name>A0A0D1ZXX2_9PEZI</name>
<reference evidence="4 5" key="1">
    <citation type="submission" date="2015-01" db="EMBL/GenBank/DDBJ databases">
        <title>The Genome Sequence of Ochroconis gallopava CBS43764.</title>
        <authorList>
            <consortium name="The Broad Institute Genomics Platform"/>
            <person name="Cuomo C."/>
            <person name="de Hoog S."/>
            <person name="Gorbushina A."/>
            <person name="Stielow B."/>
            <person name="Teixiera M."/>
            <person name="Abouelleil A."/>
            <person name="Chapman S.B."/>
            <person name="Priest M."/>
            <person name="Young S.K."/>
            <person name="Wortman J."/>
            <person name="Nusbaum C."/>
            <person name="Birren B."/>
        </authorList>
    </citation>
    <scope>NUCLEOTIDE SEQUENCE [LARGE SCALE GENOMIC DNA]</scope>
    <source>
        <strain evidence="4 5">CBS 43764</strain>
    </source>
</reference>
<proteinExistence type="predicted"/>
<dbReference type="OrthoDB" id="269872at2759"/>
<dbReference type="PANTHER" id="PTHR18895:SF74">
    <property type="entry name" value="MTRF1L RELEASE FACTOR GLUTAMINE METHYLTRANSFERASE"/>
    <property type="match status" value="1"/>
</dbReference>
<dbReference type="Proteomes" id="UP000053259">
    <property type="component" value="Unassembled WGS sequence"/>
</dbReference>
<dbReference type="RefSeq" id="XP_016208799.1">
    <property type="nucleotide sequence ID" value="XM_016363358.1"/>
</dbReference>
<accession>A0A0D1ZXX2</accession>
<evidence type="ECO:0000313" key="5">
    <source>
        <dbReference type="Proteomes" id="UP000053259"/>
    </source>
</evidence>
<protein>
    <recommendedName>
        <fullName evidence="6">Methyltransferase domain-containing protein</fullName>
    </recommendedName>
</protein>
<dbReference type="GO" id="GO:0032259">
    <property type="term" value="P:methylation"/>
    <property type="evidence" value="ECO:0007669"/>
    <property type="project" value="UniProtKB-KW"/>
</dbReference>
<dbReference type="PANTHER" id="PTHR18895">
    <property type="entry name" value="HEMK METHYLTRANSFERASE"/>
    <property type="match status" value="1"/>
</dbReference>
<dbReference type="GO" id="GO:0003676">
    <property type="term" value="F:nucleic acid binding"/>
    <property type="evidence" value="ECO:0007669"/>
    <property type="project" value="InterPro"/>
</dbReference>
<dbReference type="VEuPathDB" id="FungiDB:PV09_09315"/>
<dbReference type="AlphaFoldDB" id="A0A0D1ZXX2"/>
<dbReference type="GO" id="GO:0008276">
    <property type="term" value="F:protein methyltransferase activity"/>
    <property type="evidence" value="ECO:0007669"/>
    <property type="project" value="InterPro"/>
</dbReference>
<dbReference type="HOGENOM" id="CLU_018398_0_0_1"/>
<dbReference type="STRING" id="253628.A0A0D1ZXX2"/>
<dbReference type="InterPro" id="IPR050320">
    <property type="entry name" value="N5-glutamine_MTase"/>
</dbReference>
<keyword evidence="1" id="KW-0489">Methyltransferase</keyword>
<dbReference type="InterPro" id="IPR029063">
    <property type="entry name" value="SAM-dependent_MTases_sf"/>
</dbReference>